<dbReference type="InterPro" id="IPR012337">
    <property type="entry name" value="RNaseH-like_sf"/>
</dbReference>
<name>A0A4C2A3T3_EUMVA</name>
<reference evidence="2 3" key="1">
    <citation type="journal article" date="2019" name="Commun. Biol.">
        <title>The bagworm genome reveals a unique fibroin gene that provides high tensile strength.</title>
        <authorList>
            <person name="Kono N."/>
            <person name="Nakamura H."/>
            <person name="Ohtoshi R."/>
            <person name="Tomita M."/>
            <person name="Numata K."/>
            <person name="Arakawa K."/>
        </authorList>
    </citation>
    <scope>NUCLEOTIDE SEQUENCE [LARGE SCALE GENOMIC DNA]</scope>
</reference>
<evidence type="ECO:0000259" key="1">
    <source>
        <dbReference type="Pfam" id="PF17919"/>
    </source>
</evidence>
<dbReference type="STRING" id="151549.A0A4C2A3T3"/>
<organism evidence="2 3">
    <name type="scientific">Eumeta variegata</name>
    <name type="common">Bagworm moth</name>
    <name type="synonym">Eumeta japonica</name>
    <dbReference type="NCBI Taxonomy" id="151549"/>
    <lineage>
        <taxon>Eukaryota</taxon>
        <taxon>Metazoa</taxon>
        <taxon>Ecdysozoa</taxon>
        <taxon>Arthropoda</taxon>
        <taxon>Hexapoda</taxon>
        <taxon>Insecta</taxon>
        <taxon>Pterygota</taxon>
        <taxon>Neoptera</taxon>
        <taxon>Endopterygota</taxon>
        <taxon>Lepidoptera</taxon>
        <taxon>Glossata</taxon>
        <taxon>Ditrysia</taxon>
        <taxon>Tineoidea</taxon>
        <taxon>Psychidae</taxon>
        <taxon>Oiketicinae</taxon>
        <taxon>Eumeta</taxon>
    </lineage>
</organism>
<dbReference type="Gene3D" id="3.30.420.10">
    <property type="entry name" value="Ribonuclease H-like superfamily/Ribonuclease H"/>
    <property type="match status" value="1"/>
</dbReference>
<dbReference type="PANTHER" id="PTHR37984:SF8">
    <property type="entry name" value="CCHC-TYPE DOMAIN-CONTAINING PROTEIN"/>
    <property type="match status" value="1"/>
</dbReference>
<dbReference type="SUPFAM" id="SSF56672">
    <property type="entry name" value="DNA/RNA polymerases"/>
    <property type="match status" value="1"/>
</dbReference>
<dbReference type="GO" id="GO:0071897">
    <property type="term" value="P:DNA biosynthetic process"/>
    <property type="evidence" value="ECO:0007669"/>
    <property type="project" value="UniProtKB-ARBA"/>
</dbReference>
<dbReference type="InterPro" id="IPR043502">
    <property type="entry name" value="DNA/RNA_pol_sf"/>
</dbReference>
<keyword evidence="3" id="KW-1185">Reference proteome</keyword>
<evidence type="ECO:0000313" key="2">
    <source>
        <dbReference type="EMBL" id="GBP93645.1"/>
    </source>
</evidence>
<dbReference type="PANTHER" id="PTHR37984">
    <property type="entry name" value="PROTEIN CBG26694"/>
    <property type="match status" value="1"/>
</dbReference>
<feature type="domain" description="Reverse transcriptase/retrotransposon-derived protein RNase H-like" evidence="1">
    <location>
        <begin position="27"/>
        <end position="92"/>
    </location>
</feature>
<dbReference type="SUPFAM" id="SSF53098">
    <property type="entry name" value="Ribonuclease H-like"/>
    <property type="match status" value="1"/>
</dbReference>
<dbReference type="Pfam" id="PF17919">
    <property type="entry name" value="RT_RNaseH_2"/>
    <property type="match status" value="1"/>
</dbReference>
<sequence length="166" mass="18869">MSDITNPLKFVTKKHFIWEIDDEEALTKIQSPPGLRLYDVNKPVTLCVDASSKNLGAAFLQEGQPIAYGARALTKSEDNYPQIEKEALAIQFGYFQQLKGQCSYEVIEQLKRWLTVHGIPEELQMDNGTQYMSEEFKIFLKSGNLTMSHPVHITIKAMGSPKKQFK</sequence>
<dbReference type="GO" id="GO:0003676">
    <property type="term" value="F:nucleic acid binding"/>
    <property type="evidence" value="ECO:0007669"/>
    <property type="project" value="InterPro"/>
</dbReference>
<dbReference type="InterPro" id="IPR041577">
    <property type="entry name" value="RT_RNaseH_2"/>
</dbReference>
<dbReference type="EMBL" id="BGZK01002401">
    <property type="protein sequence ID" value="GBP93645.1"/>
    <property type="molecule type" value="Genomic_DNA"/>
</dbReference>
<dbReference type="Proteomes" id="UP000299102">
    <property type="component" value="Unassembled WGS sequence"/>
</dbReference>
<gene>
    <name evidence="2" type="primary">pol</name>
    <name evidence="2" type="ORF">EVAR_66891_1</name>
</gene>
<evidence type="ECO:0000313" key="3">
    <source>
        <dbReference type="Proteomes" id="UP000299102"/>
    </source>
</evidence>
<accession>A0A4C2A3T3</accession>
<protein>
    <submittedName>
        <fullName evidence="2">Retrovirus-related Pol polyprotein from transposon 17.6</fullName>
    </submittedName>
</protein>
<comment type="caution">
    <text evidence="2">The sequence shown here is derived from an EMBL/GenBank/DDBJ whole genome shotgun (WGS) entry which is preliminary data.</text>
</comment>
<proteinExistence type="predicted"/>
<dbReference type="OrthoDB" id="2286242at2759"/>
<dbReference type="GO" id="GO:0042575">
    <property type="term" value="C:DNA polymerase complex"/>
    <property type="evidence" value="ECO:0007669"/>
    <property type="project" value="UniProtKB-ARBA"/>
</dbReference>
<dbReference type="InterPro" id="IPR036397">
    <property type="entry name" value="RNaseH_sf"/>
</dbReference>
<dbReference type="AlphaFoldDB" id="A0A4C2A3T3"/>
<dbReference type="InterPro" id="IPR050951">
    <property type="entry name" value="Retrovirus_Pol_polyprotein"/>
</dbReference>